<gene>
    <name evidence="1" type="ORF">BDK51DRAFT_47633</name>
</gene>
<protein>
    <submittedName>
        <fullName evidence="1">Uncharacterized protein</fullName>
    </submittedName>
</protein>
<evidence type="ECO:0000313" key="1">
    <source>
        <dbReference type="EMBL" id="RKO90516.1"/>
    </source>
</evidence>
<name>A0A4P9WIV8_9FUNG</name>
<sequence length="247" mass="27643">MHLDLELEKTATLADVAAIERRMAEMYPNKSIEERTRLAEDYVNIASVDFDEGFAQNTLQLVHATLLTFLKRAFPQCYGRNNSGYSQGVPVPHYLSACRPNKLSFHVVVPQLIFDQHNTSVAFTVWEFHQFLQYTLVKMLHSTLPPESRLVVLQCMNLHKTLELQQFIVDLAPNGKIQQFRILGAGKSGRAPFRHSGATSNGRLGRAQSHSARYCAVKIPGILLPASLMEFTQLLVVPDGIEPGLGQ</sequence>
<keyword evidence="2" id="KW-1185">Reference proteome</keyword>
<dbReference type="AlphaFoldDB" id="A0A4P9WIV8"/>
<dbReference type="Proteomes" id="UP000269721">
    <property type="component" value="Unassembled WGS sequence"/>
</dbReference>
<dbReference type="OrthoDB" id="2183190at2759"/>
<proteinExistence type="predicted"/>
<evidence type="ECO:0000313" key="2">
    <source>
        <dbReference type="Proteomes" id="UP000269721"/>
    </source>
</evidence>
<dbReference type="EMBL" id="KZ995516">
    <property type="protein sequence ID" value="RKO90516.1"/>
    <property type="molecule type" value="Genomic_DNA"/>
</dbReference>
<organism evidence="1 2">
    <name type="scientific">Blyttiomyces helicus</name>
    <dbReference type="NCBI Taxonomy" id="388810"/>
    <lineage>
        <taxon>Eukaryota</taxon>
        <taxon>Fungi</taxon>
        <taxon>Fungi incertae sedis</taxon>
        <taxon>Chytridiomycota</taxon>
        <taxon>Chytridiomycota incertae sedis</taxon>
        <taxon>Chytridiomycetes</taxon>
        <taxon>Chytridiomycetes incertae sedis</taxon>
        <taxon>Blyttiomyces</taxon>
    </lineage>
</organism>
<reference evidence="2" key="1">
    <citation type="journal article" date="2018" name="Nat. Microbiol.">
        <title>Leveraging single-cell genomics to expand the fungal tree of life.</title>
        <authorList>
            <person name="Ahrendt S.R."/>
            <person name="Quandt C.A."/>
            <person name="Ciobanu D."/>
            <person name="Clum A."/>
            <person name="Salamov A."/>
            <person name="Andreopoulos B."/>
            <person name="Cheng J.F."/>
            <person name="Woyke T."/>
            <person name="Pelin A."/>
            <person name="Henrissat B."/>
            <person name="Reynolds N.K."/>
            <person name="Benny G.L."/>
            <person name="Smith M.E."/>
            <person name="James T.Y."/>
            <person name="Grigoriev I.V."/>
        </authorList>
    </citation>
    <scope>NUCLEOTIDE SEQUENCE [LARGE SCALE GENOMIC DNA]</scope>
</reference>
<accession>A0A4P9WIV8</accession>